<dbReference type="EC" id="2.3.1.-" evidence="4"/>
<dbReference type="InterPro" id="IPR004167">
    <property type="entry name" value="PSBD"/>
</dbReference>
<keyword evidence="3 4" id="KW-0450">Lipoyl</keyword>
<dbReference type="InterPro" id="IPR045257">
    <property type="entry name" value="E2/Pdx1"/>
</dbReference>
<dbReference type="PROSITE" id="PS51826">
    <property type="entry name" value="PSBD"/>
    <property type="match status" value="1"/>
</dbReference>
<sequence length="389" mass="43814">MAEIISMPQLSDTMKEGTVIKWNKKIGDKVSEGDILAEIETDKATQDFEIDVNGVLLFIGVPEGETARVNDVLAIIGNEGENISHIISEIQSKTKKQEQKNQEIKKKNGKIFISPIAKKMAKKIGIPIEGIKGSGDNGRIIKRDIEFYKKTNLNLIKERKNEKTVKIIHSSIRRKIAEHLTYSKFSAPHYYLFSEINVDKLIEFRKNLNNKLSSEEKISFNDIIIKAVAQSLRKHPDMNVSWDDEKVIMHSSIHIGVAVSIKDGLIVPVIKNADQKSLLEISKEMKDKASRSKSKKIQPEEIENSTFTVSNLGMYGIESFTSIINTPNTSILSVGSITIRPIVKNYKIEIGNVMKITLSCDHRIIDGAKGSEYIYSLRNFLEDPITILF</sequence>
<dbReference type="PROSITE" id="PS00189">
    <property type="entry name" value="LIPOYL"/>
    <property type="match status" value="1"/>
</dbReference>
<keyword evidence="4" id="KW-0808">Transferase</keyword>
<dbReference type="PANTHER" id="PTHR23151">
    <property type="entry name" value="DIHYDROLIPOAMIDE ACETYL/SUCCINYL-TRANSFERASE-RELATED"/>
    <property type="match status" value="1"/>
</dbReference>
<dbReference type="EMBL" id="AP014609">
    <property type="protein sequence ID" value="BAR92261.1"/>
    <property type="molecule type" value="Genomic_DNA"/>
</dbReference>
<dbReference type="Pfam" id="PF00364">
    <property type="entry name" value="Biotin_lipoyl"/>
    <property type="match status" value="1"/>
</dbReference>
<dbReference type="PANTHER" id="PTHR23151:SF90">
    <property type="entry name" value="DIHYDROLIPOYLLYSINE-RESIDUE ACETYLTRANSFERASE COMPONENT OF PYRUVATE DEHYDROGENASE COMPLEX, MITOCHONDRIAL-RELATED"/>
    <property type="match status" value="1"/>
</dbReference>
<proteinExistence type="inferred from homology"/>
<organism evidence="7 8">
    <name type="scientific">Blattabacterium cuenoti BPAY</name>
    <dbReference type="NCBI Taxonomy" id="1457031"/>
    <lineage>
        <taxon>Bacteria</taxon>
        <taxon>Pseudomonadati</taxon>
        <taxon>Bacteroidota</taxon>
        <taxon>Flavobacteriia</taxon>
        <taxon>Flavobacteriales</taxon>
        <taxon>Blattabacteriaceae</taxon>
        <taxon>Blattabacterium</taxon>
    </lineage>
</organism>
<evidence type="ECO:0000259" key="6">
    <source>
        <dbReference type="PROSITE" id="PS51826"/>
    </source>
</evidence>
<dbReference type="Gene3D" id="4.10.320.10">
    <property type="entry name" value="E3-binding domain"/>
    <property type="match status" value="1"/>
</dbReference>
<evidence type="ECO:0000256" key="3">
    <source>
        <dbReference type="ARBA" id="ARBA00022823"/>
    </source>
</evidence>
<dbReference type="InterPro" id="IPR011053">
    <property type="entry name" value="Single_hybrid_motif"/>
</dbReference>
<accession>A0ABN5V5B6</accession>
<protein>
    <recommendedName>
        <fullName evidence="4">Dihydrolipoamide acetyltransferase component of pyruvate dehydrogenase complex</fullName>
        <ecNumber evidence="4">2.3.1.-</ecNumber>
    </recommendedName>
</protein>
<dbReference type="Proteomes" id="UP000217805">
    <property type="component" value="Chromosome"/>
</dbReference>
<evidence type="ECO:0000256" key="2">
    <source>
        <dbReference type="ARBA" id="ARBA00007317"/>
    </source>
</evidence>
<evidence type="ECO:0000259" key="5">
    <source>
        <dbReference type="PROSITE" id="PS50968"/>
    </source>
</evidence>
<dbReference type="PROSITE" id="PS50968">
    <property type="entry name" value="BIOTINYL_LIPOYL"/>
    <property type="match status" value="1"/>
</dbReference>
<gene>
    <name evidence="7" type="primary">aceF</name>
    <name evidence="7" type="ORF">BPAY_542</name>
</gene>
<dbReference type="GO" id="GO:0016746">
    <property type="term" value="F:acyltransferase activity"/>
    <property type="evidence" value="ECO:0007669"/>
    <property type="project" value="UniProtKB-KW"/>
</dbReference>
<dbReference type="Gene3D" id="2.40.50.100">
    <property type="match status" value="1"/>
</dbReference>
<evidence type="ECO:0000256" key="1">
    <source>
        <dbReference type="ARBA" id="ARBA00001938"/>
    </source>
</evidence>
<dbReference type="SUPFAM" id="SSF52777">
    <property type="entry name" value="CoA-dependent acyltransferases"/>
    <property type="match status" value="1"/>
</dbReference>
<dbReference type="Gene3D" id="3.30.559.10">
    <property type="entry name" value="Chloramphenicol acetyltransferase-like domain"/>
    <property type="match status" value="1"/>
</dbReference>
<dbReference type="InterPro" id="IPR023213">
    <property type="entry name" value="CAT-like_dom_sf"/>
</dbReference>
<name>A0ABN5V5B6_9FLAO</name>
<dbReference type="Pfam" id="PF02817">
    <property type="entry name" value="E3_binding"/>
    <property type="match status" value="1"/>
</dbReference>
<dbReference type="RefSeq" id="WP_096378443.1">
    <property type="nucleotide sequence ID" value="NZ_AP014609.1"/>
</dbReference>
<reference evidence="7 8" key="1">
    <citation type="journal article" date="2015" name="Microbes Environ.">
        <title>An Efficient Strategy Developed for Next-Generation Sequencing of Endosymbiont Genomes Performed Using Crude DNA Isolated from Host Tissues: A Case Study of Blattabacterium cuenoti Inhabiting the Fat Bodies of Cockroaches.</title>
        <authorList>
            <person name="Kinjo Y."/>
            <person name="Saitoh S."/>
            <person name="Tokuda G."/>
        </authorList>
    </citation>
    <scope>NUCLEOTIDE SEQUENCE [LARGE SCALE GENOMIC DNA]</scope>
    <source>
        <strain evidence="7 8">BPAY</strain>
    </source>
</reference>
<comment type="similarity">
    <text evidence="2 4">Belongs to the 2-oxoacid dehydrogenase family.</text>
</comment>
<evidence type="ECO:0000256" key="4">
    <source>
        <dbReference type="RuleBase" id="RU003423"/>
    </source>
</evidence>
<comment type="cofactor">
    <cofactor evidence="1 4">
        <name>(R)-lipoate</name>
        <dbReference type="ChEBI" id="CHEBI:83088"/>
    </cofactor>
</comment>
<feature type="domain" description="Peripheral subunit-binding (PSBD)" evidence="6">
    <location>
        <begin position="112"/>
        <end position="149"/>
    </location>
</feature>
<evidence type="ECO:0000313" key="8">
    <source>
        <dbReference type="Proteomes" id="UP000217805"/>
    </source>
</evidence>
<dbReference type="InterPro" id="IPR036625">
    <property type="entry name" value="E3-bd_dom_sf"/>
</dbReference>
<evidence type="ECO:0000313" key="7">
    <source>
        <dbReference type="EMBL" id="BAR92261.1"/>
    </source>
</evidence>
<dbReference type="InterPro" id="IPR001078">
    <property type="entry name" value="2-oxoacid_DH_actylTfrase"/>
</dbReference>
<dbReference type="SUPFAM" id="SSF47005">
    <property type="entry name" value="Peripheral subunit-binding domain of 2-oxo acid dehydrogenase complex"/>
    <property type="match status" value="1"/>
</dbReference>
<dbReference type="Pfam" id="PF00198">
    <property type="entry name" value="2-oxoacid_dh"/>
    <property type="match status" value="1"/>
</dbReference>
<dbReference type="SUPFAM" id="SSF51230">
    <property type="entry name" value="Single hybrid motif"/>
    <property type="match status" value="1"/>
</dbReference>
<dbReference type="CDD" id="cd06849">
    <property type="entry name" value="lipoyl_domain"/>
    <property type="match status" value="1"/>
</dbReference>
<keyword evidence="4 7" id="KW-0012">Acyltransferase</keyword>
<dbReference type="InterPro" id="IPR003016">
    <property type="entry name" value="2-oxoA_DH_lipoyl-BS"/>
</dbReference>
<keyword evidence="8" id="KW-1185">Reference proteome</keyword>
<dbReference type="InterPro" id="IPR000089">
    <property type="entry name" value="Biotin_lipoyl"/>
</dbReference>
<feature type="domain" description="Lipoyl-binding" evidence="5">
    <location>
        <begin position="2"/>
        <end position="77"/>
    </location>
</feature>